<organism evidence="6 7">
    <name type="scientific">Ophiophagus hannah</name>
    <name type="common">King cobra</name>
    <name type="synonym">Naja hannah</name>
    <dbReference type="NCBI Taxonomy" id="8665"/>
    <lineage>
        <taxon>Eukaryota</taxon>
        <taxon>Metazoa</taxon>
        <taxon>Chordata</taxon>
        <taxon>Craniata</taxon>
        <taxon>Vertebrata</taxon>
        <taxon>Euteleostomi</taxon>
        <taxon>Lepidosauria</taxon>
        <taxon>Squamata</taxon>
        <taxon>Bifurcata</taxon>
        <taxon>Unidentata</taxon>
        <taxon>Episquamata</taxon>
        <taxon>Toxicofera</taxon>
        <taxon>Serpentes</taxon>
        <taxon>Colubroidea</taxon>
        <taxon>Elapidae</taxon>
        <taxon>Elapinae</taxon>
        <taxon>Ophiophagus</taxon>
    </lineage>
</organism>
<name>V8NC22_OPHHA</name>
<dbReference type="OrthoDB" id="9873386at2759"/>
<keyword evidence="6" id="KW-0675">Receptor</keyword>
<dbReference type="GO" id="GO:0019838">
    <property type="term" value="F:growth factor binding"/>
    <property type="evidence" value="ECO:0007669"/>
    <property type="project" value="InterPro"/>
</dbReference>
<dbReference type="SUPFAM" id="SSF48726">
    <property type="entry name" value="Immunoglobulin"/>
    <property type="match status" value="6"/>
</dbReference>
<dbReference type="InterPro" id="IPR007110">
    <property type="entry name" value="Ig-like_dom"/>
</dbReference>
<keyword evidence="4" id="KW-1133">Transmembrane helix</keyword>
<keyword evidence="1" id="KW-0732">Signal</keyword>
<dbReference type="GO" id="GO:0008046">
    <property type="term" value="F:axon guidance receptor activity"/>
    <property type="evidence" value="ECO:0007669"/>
    <property type="project" value="TreeGrafter"/>
</dbReference>
<accession>V8NC22</accession>
<sequence>MITIAANDTLQITCSGERALDWLLPNNQTGIENRVALTECASDTYCKMLTLTEVIGNDTGSYKCFYQDNHTSSSIYVYVQDYRSPFVMSASEPGAVYITGNKTVVVPCLGSSSNLNVSLHSKYPEQTFVPDGKSITWDNQKGFTIPTNMISDVGMVFCKTKIDGESYQSMMYIVKMNAAFKEGMAALGSEMKKFVSTLTIEHVTLSDGGLYSCTATSSQMMRKHKINVIVHEKPFLFLGKMPLVVETILREPAKVPVLFKAYPLPEAKWYKNGEPIVANRTVKLGYSLIITEMSEKDAGNYTVVLTNPINQQCEKHTFHLVVNVPPQIGENALLTSVDSYKYGSTQTLTCTVYAVPMVTRIQWYWQLEEDCTFNPHQAGIGNNPYACKKWKNIADRRGGNQIEILNDQFVAIAGKMKTVSSLTIQAANVSTLYRCVANNKAGEGERIMSFHVTRGLEISLQPQGQPTKKHNVTLQCTADKHTFESLTWFKFRPRVSGTRQDRLPMPVCKNLEALQKLNGTTMKADRETVTLSLFLHNIILQDSGEYVCIALDRKSKTRHCLVKHLAVHEPVAPTITGHPRNQTTNIGETIEVICTASGIPSPHIAWFKNNNSLIEDSGIVLKDGNQRLTIRRVRKEDEGLYMCHACNVLGCTKADAFFEVEGTEEKTNLELIILVGTAIIAMFFWLLLIIILRTVK</sequence>
<dbReference type="Pfam" id="PF00047">
    <property type="entry name" value="ig"/>
    <property type="match status" value="1"/>
</dbReference>
<gene>
    <name evidence="6" type="primary">KDR</name>
    <name evidence="6" type="ORF">L345_14438</name>
</gene>
<dbReference type="GO" id="GO:0048010">
    <property type="term" value="P:vascular endothelial growth factor receptor signaling pathway"/>
    <property type="evidence" value="ECO:0007669"/>
    <property type="project" value="InterPro"/>
</dbReference>
<feature type="domain" description="Ig-like" evidence="5">
    <location>
        <begin position="326"/>
        <end position="453"/>
    </location>
</feature>
<feature type="domain" description="Ig-like" evidence="5">
    <location>
        <begin position="85"/>
        <end position="227"/>
    </location>
</feature>
<dbReference type="Pfam" id="PF21339">
    <property type="entry name" value="VEGFR-1-like_Ig-like"/>
    <property type="match status" value="1"/>
</dbReference>
<reference evidence="6 7" key="1">
    <citation type="journal article" date="2013" name="Proc. Natl. Acad. Sci. U.S.A.">
        <title>The king cobra genome reveals dynamic gene evolution and adaptation in the snake venom system.</title>
        <authorList>
            <person name="Vonk F.J."/>
            <person name="Casewell N.R."/>
            <person name="Henkel C.V."/>
            <person name="Heimberg A.M."/>
            <person name="Jansen H.J."/>
            <person name="McCleary R.J."/>
            <person name="Kerkkamp H.M."/>
            <person name="Vos R.A."/>
            <person name="Guerreiro I."/>
            <person name="Calvete J.J."/>
            <person name="Wuster W."/>
            <person name="Woods A.E."/>
            <person name="Logan J.M."/>
            <person name="Harrison R.A."/>
            <person name="Castoe T.A."/>
            <person name="de Koning A.P."/>
            <person name="Pollock D.D."/>
            <person name="Yandell M."/>
            <person name="Calderon D."/>
            <person name="Renjifo C."/>
            <person name="Currier R.B."/>
            <person name="Salgado D."/>
            <person name="Pla D."/>
            <person name="Sanz L."/>
            <person name="Hyder A.S."/>
            <person name="Ribeiro J.M."/>
            <person name="Arntzen J.W."/>
            <person name="van den Thillart G.E."/>
            <person name="Boetzer M."/>
            <person name="Pirovano W."/>
            <person name="Dirks R.P."/>
            <person name="Spaink H.P."/>
            <person name="Duboule D."/>
            <person name="McGlinn E."/>
            <person name="Kini R.M."/>
            <person name="Richardson M.K."/>
        </authorList>
    </citation>
    <scope>NUCLEOTIDE SEQUENCE</scope>
    <source>
        <tissue evidence="6">Blood</tissue>
    </source>
</reference>
<dbReference type="InterPro" id="IPR055238">
    <property type="entry name" value="VEGFR1-3_N_Ig-like"/>
</dbReference>
<dbReference type="Pfam" id="PF22971">
    <property type="entry name" value="Ig_VEGFR-1-like_5th"/>
    <property type="match status" value="1"/>
</dbReference>
<protein>
    <submittedName>
        <fullName evidence="6">Vascular endothelial growth factor receptor 2</fullName>
    </submittedName>
</protein>
<feature type="transmembrane region" description="Helical" evidence="4">
    <location>
        <begin position="671"/>
        <end position="692"/>
    </location>
</feature>
<dbReference type="InterPro" id="IPR050958">
    <property type="entry name" value="Cell_Adh-Cytoskel_Orgn"/>
</dbReference>
<dbReference type="InterPro" id="IPR055229">
    <property type="entry name" value="VEGFR1-3_5th"/>
</dbReference>
<dbReference type="Proteomes" id="UP000018936">
    <property type="component" value="Unassembled WGS sequence"/>
</dbReference>
<dbReference type="GO" id="GO:0050808">
    <property type="term" value="P:synapse organization"/>
    <property type="evidence" value="ECO:0007669"/>
    <property type="project" value="TreeGrafter"/>
</dbReference>
<dbReference type="PRINTS" id="PR01834">
    <property type="entry name" value="VEGFRECEPTR2"/>
</dbReference>
<dbReference type="GO" id="GO:0043025">
    <property type="term" value="C:neuronal cell body"/>
    <property type="evidence" value="ECO:0007669"/>
    <property type="project" value="TreeGrafter"/>
</dbReference>
<dbReference type="FunFam" id="2.60.40.10:FF:000143">
    <property type="entry name" value="Vascular endothelial growth factor receptor 3"/>
    <property type="match status" value="1"/>
</dbReference>
<dbReference type="InterPro" id="IPR009136">
    <property type="entry name" value="VEGFR2_rcpt"/>
</dbReference>
<dbReference type="InterPro" id="IPR013151">
    <property type="entry name" value="Immunoglobulin_dom"/>
</dbReference>
<dbReference type="PRINTS" id="PR01832">
    <property type="entry name" value="VEGFRECEPTOR"/>
</dbReference>
<keyword evidence="4" id="KW-0472">Membrane</keyword>
<dbReference type="SMART" id="SM00408">
    <property type="entry name" value="IGc2"/>
    <property type="match status" value="4"/>
</dbReference>
<evidence type="ECO:0000259" key="5">
    <source>
        <dbReference type="PROSITE" id="PS50835"/>
    </source>
</evidence>
<dbReference type="FunFam" id="2.60.40.10:FF:000532">
    <property type="entry name" value="Vascular endothelial growth factor receptor 2"/>
    <property type="match status" value="1"/>
</dbReference>
<dbReference type="GO" id="GO:0005021">
    <property type="term" value="F:vascular endothelial growth factor receptor activity"/>
    <property type="evidence" value="ECO:0007669"/>
    <property type="project" value="InterPro"/>
</dbReference>
<dbReference type="CDD" id="cd00096">
    <property type="entry name" value="Ig"/>
    <property type="match status" value="1"/>
</dbReference>
<dbReference type="EMBL" id="AZIM01005194">
    <property type="protein sequence ID" value="ETE59829.1"/>
    <property type="molecule type" value="Genomic_DNA"/>
</dbReference>
<dbReference type="PANTHER" id="PTHR45080">
    <property type="entry name" value="CONTACTIN 5"/>
    <property type="match status" value="1"/>
</dbReference>
<dbReference type="InterPro" id="IPR003598">
    <property type="entry name" value="Ig_sub2"/>
</dbReference>
<dbReference type="FunFam" id="2.60.40.10:FF:000411">
    <property type="entry name" value="Vascular endothelial growth factor receptor 3"/>
    <property type="match status" value="1"/>
</dbReference>
<dbReference type="InterPro" id="IPR013783">
    <property type="entry name" value="Ig-like_fold"/>
</dbReference>
<dbReference type="InterPro" id="IPR003599">
    <property type="entry name" value="Ig_sub"/>
</dbReference>
<evidence type="ECO:0000313" key="6">
    <source>
        <dbReference type="EMBL" id="ETE59829.1"/>
    </source>
</evidence>
<comment type="caution">
    <text evidence="6">The sequence shown here is derived from an EMBL/GenBank/DDBJ whole genome shotgun (WGS) entry which is preliminary data.</text>
</comment>
<dbReference type="GO" id="GO:0007156">
    <property type="term" value="P:homophilic cell adhesion via plasma membrane adhesion molecules"/>
    <property type="evidence" value="ECO:0007669"/>
    <property type="project" value="TreeGrafter"/>
</dbReference>
<keyword evidence="3" id="KW-0393">Immunoglobulin domain</keyword>
<dbReference type="PROSITE" id="PS50835">
    <property type="entry name" value="IG_LIKE"/>
    <property type="match status" value="4"/>
</dbReference>
<feature type="domain" description="Ig-like" evidence="5">
    <location>
        <begin position="573"/>
        <end position="670"/>
    </location>
</feature>
<dbReference type="GO" id="GO:0005886">
    <property type="term" value="C:plasma membrane"/>
    <property type="evidence" value="ECO:0007669"/>
    <property type="project" value="TreeGrafter"/>
</dbReference>
<dbReference type="GO" id="GO:0030424">
    <property type="term" value="C:axon"/>
    <property type="evidence" value="ECO:0007669"/>
    <property type="project" value="TreeGrafter"/>
</dbReference>
<dbReference type="PANTHER" id="PTHR45080:SF8">
    <property type="entry name" value="IG-LIKE DOMAIN-CONTAINING PROTEIN"/>
    <property type="match status" value="1"/>
</dbReference>
<evidence type="ECO:0000256" key="4">
    <source>
        <dbReference type="SAM" id="Phobius"/>
    </source>
</evidence>
<evidence type="ECO:0000256" key="1">
    <source>
        <dbReference type="ARBA" id="ARBA00022729"/>
    </source>
</evidence>
<dbReference type="GO" id="GO:0005524">
    <property type="term" value="F:ATP binding"/>
    <property type="evidence" value="ECO:0007669"/>
    <property type="project" value="InterPro"/>
</dbReference>
<dbReference type="Pfam" id="PF13927">
    <property type="entry name" value="Ig_3"/>
    <property type="match status" value="2"/>
</dbReference>
<feature type="non-terminal residue" evidence="6">
    <location>
        <position position="696"/>
    </location>
</feature>
<dbReference type="Pfam" id="PF22854">
    <property type="entry name" value="VEGFR1-3_N_Ig-like"/>
    <property type="match status" value="1"/>
</dbReference>
<evidence type="ECO:0000313" key="7">
    <source>
        <dbReference type="Proteomes" id="UP000018936"/>
    </source>
</evidence>
<dbReference type="AlphaFoldDB" id="V8NC22"/>
<dbReference type="FunFam" id="2.60.40.10:FF:000606">
    <property type="entry name" value="Vascular endothelial growth factor receptor 1"/>
    <property type="match status" value="1"/>
</dbReference>
<keyword evidence="7" id="KW-1185">Reference proteome</keyword>
<dbReference type="InterPro" id="IPR036179">
    <property type="entry name" value="Ig-like_dom_sf"/>
</dbReference>
<keyword evidence="2" id="KW-1015">Disulfide bond</keyword>
<dbReference type="InterPro" id="IPR041348">
    <property type="entry name" value="VEGFR-2_TMD"/>
</dbReference>
<proteinExistence type="predicted"/>
<evidence type="ECO:0000256" key="3">
    <source>
        <dbReference type="ARBA" id="ARBA00023319"/>
    </source>
</evidence>
<keyword evidence="4" id="KW-0812">Transmembrane</keyword>
<dbReference type="SMART" id="SM00409">
    <property type="entry name" value="IG"/>
    <property type="match status" value="6"/>
</dbReference>
<dbReference type="Gene3D" id="2.60.40.10">
    <property type="entry name" value="Immunoglobulins"/>
    <property type="match status" value="7"/>
</dbReference>
<feature type="domain" description="Ig-like" evidence="5">
    <location>
        <begin position="463"/>
        <end position="550"/>
    </location>
</feature>
<dbReference type="Pfam" id="PF17988">
    <property type="entry name" value="VEGFR-2_TMD"/>
    <property type="match status" value="1"/>
</dbReference>
<evidence type="ECO:0000256" key="2">
    <source>
        <dbReference type="ARBA" id="ARBA00023157"/>
    </source>
</evidence>